<dbReference type="VEuPathDB" id="FungiDB:FUN_017675"/>
<gene>
    <name evidence="2" type="ORF">RhiirA4_548524</name>
</gene>
<dbReference type="VEuPathDB" id="FungiDB:RhiirA1_409567"/>
<comment type="caution">
    <text evidence="2">The sequence shown here is derived from an EMBL/GenBank/DDBJ whole genome shotgun (WGS) entry which is preliminary data.</text>
</comment>
<dbReference type="Proteomes" id="UP000234323">
    <property type="component" value="Unassembled WGS sequence"/>
</dbReference>
<accession>A0A2I1H819</accession>
<feature type="region of interest" description="Disordered" evidence="1">
    <location>
        <begin position="93"/>
        <end position="114"/>
    </location>
</feature>
<organism evidence="2 3">
    <name type="scientific">Rhizophagus irregularis</name>
    <dbReference type="NCBI Taxonomy" id="588596"/>
    <lineage>
        <taxon>Eukaryota</taxon>
        <taxon>Fungi</taxon>
        <taxon>Fungi incertae sedis</taxon>
        <taxon>Mucoromycota</taxon>
        <taxon>Glomeromycotina</taxon>
        <taxon>Glomeromycetes</taxon>
        <taxon>Glomerales</taxon>
        <taxon>Glomeraceae</taxon>
        <taxon>Rhizophagus</taxon>
    </lineage>
</organism>
<feature type="non-terminal residue" evidence="2">
    <location>
        <position position="160"/>
    </location>
</feature>
<evidence type="ECO:0000313" key="3">
    <source>
        <dbReference type="Proteomes" id="UP000234323"/>
    </source>
</evidence>
<name>A0A2I1H819_9GLOM</name>
<dbReference type="AlphaFoldDB" id="A0A2I1H819"/>
<evidence type="ECO:0000256" key="1">
    <source>
        <dbReference type="SAM" id="MobiDB-lite"/>
    </source>
</evidence>
<dbReference type="VEuPathDB" id="FungiDB:RhiirFUN_023012"/>
<evidence type="ECO:0000313" key="2">
    <source>
        <dbReference type="EMBL" id="PKY55023.1"/>
    </source>
</evidence>
<feature type="compositionally biased region" description="Low complexity" evidence="1">
    <location>
        <begin position="96"/>
        <end position="114"/>
    </location>
</feature>
<sequence length="160" mass="17636">MTGKSWKNTEIIKVLEFINENFSLWCKHRINACTKVARVHNLDRDAKSIYSMVNKLLQAIKTPKRRKACKTLRRRRISSLVKEINKKTENLDEKITTNSNTNMTTNANQTSTSQAATSSASQIATTFASQAATTSASQIATTFTNQAATTSASQVAATFA</sequence>
<protein>
    <submittedName>
        <fullName evidence="2">Uncharacterized protein</fullName>
    </submittedName>
</protein>
<dbReference type="EMBL" id="LLXI01001751">
    <property type="protein sequence ID" value="PKY55023.1"/>
    <property type="molecule type" value="Genomic_DNA"/>
</dbReference>
<reference evidence="2 3" key="1">
    <citation type="submission" date="2015-10" db="EMBL/GenBank/DDBJ databases">
        <title>Genome analyses suggest a sexual origin of heterokaryosis in a supposedly ancient asexual fungus.</title>
        <authorList>
            <person name="Ropars J."/>
            <person name="Sedzielewska K."/>
            <person name="Noel J."/>
            <person name="Charron P."/>
            <person name="Farinelli L."/>
            <person name="Marton T."/>
            <person name="Kruger M."/>
            <person name="Pelin A."/>
            <person name="Brachmann A."/>
            <person name="Corradi N."/>
        </authorList>
    </citation>
    <scope>NUCLEOTIDE SEQUENCE [LARGE SCALE GENOMIC DNA]</scope>
    <source>
        <strain evidence="2 3">A4</strain>
    </source>
</reference>
<keyword evidence="3" id="KW-1185">Reference proteome</keyword>
<proteinExistence type="predicted"/>